<reference evidence="3" key="2">
    <citation type="submission" date="2015-01" db="EMBL/GenBank/DDBJ databases">
        <title>Evolutionary Origins and Diversification of the Mycorrhizal Mutualists.</title>
        <authorList>
            <consortium name="DOE Joint Genome Institute"/>
            <consortium name="Mycorrhizal Genomics Consortium"/>
            <person name="Kohler A."/>
            <person name="Kuo A."/>
            <person name="Nagy L.G."/>
            <person name="Floudas D."/>
            <person name="Copeland A."/>
            <person name="Barry K.W."/>
            <person name="Cichocki N."/>
            <person name="Veneault-Fourrey C."/>
            <person name="LaButti K."/>
            <person name="Lindquist E.A."/>
            <person name="Lipzen A."/>
            <person name="Lundell T."/>
            <person name="Morin E."/>
            <person name="Murat C."/>
            <person name="Riley R."/>
            <person name="Ohm R."/>
            <person name="Sun H."/>
            <person name="Tunlid A."/>
            <person name="Henrissat B."/>
            <person name="Grigoriev I.V."/>
            <person name="Hibbett D.S."/>
            <person name="Martin F."/>
        </authorList>
    </citation>
    <scope>NUCLEOTIDE SEQUENCE [LARGE SCALE GENOMIC DNA]</scope>
    <source>
        <strain evidence="3">F 1598</strain>
    </source>
</reference>
<dbReference type="EMBL" id="KN833060">
    <property type="protein sequence ID" value="KIM74488.1"/>
    <property type="molecule type" value="Genomic_DNA"/>
</dbReference>
<feature type="signal peptide" evidence="1">
    <location>
        <begin position="1"/>
        <end position="17"/>
    </location>
</feature>
<protein>
    <submittedName>
        <fullName evidence="2">Uncharacterized protein</fullName>
    </submittedName>
</protein>
<evidence type="ECO:0000313" key="3">
    <source>
        <dbReference type="Proteomes" id="UP000054166"/>
    </source>
</evidence>
<dbReference type="InParanoid" id="A0A0C3AKP2"/>
<evidence type="ECO:0000313" key="2">
    <source>
        <dbReference type="EMBL" id="KIM74488.1"/>
    </source>
</evidence>
<dbReference type="AlphaFoldDB" id="A0A0C3AKP2"/>
<organism evidence="2 3">
    <name type="scientific">Piloderma croceum (strain F 1598)</name>
    <dbReference type="NCBI Taxonomy" id="765440"/>
    <lineage>
        <taxon>Eukaryota</taxon>
        <taxon>Fungi</taxon>
        <taxon>Dikarya</taxon>
        <taxon>Basidiomycota</taxon>
        <taxon>Agaricomycotina</taxon>
        <taxon>Agaricomycetes</taxon>
        <taxon>Agaricomycetidae</taxon>
        <taxon>Atheliales</taxon>
        <taxon>Atheliaceae</taxon>
        <taxon>Piloderma</taxon>
    </lineage>
</organism>
<dbReference type="OrthoDB" id="2948247at2759"/>
<reference evidence="2 3" key="1">
    <citation type="submission" date="2014-04" db="EMBL/GenBank/DDBJ databases">
        <authorList>
            <consortium name="DOE Joint Genome Institute"/>
            <person name="Kuo A."/>
            <person name="Tarkka M."/>
            <person name="Buscot F."/>
            <person name="Kohler A."/>
            <person name="Nagy L.G."/>
            <person name="Floudas D."/>
            <person name="Copeland A."/>
            <person name="Barry K.W."/>
            <person name="Cichocki N."/>
            <person name="Veneault-Fourrey C."/>
            <person name="LaButti K."/>
            <person name="Lindquist E.A."/>
            <person name="Lipzen A."/>
            <person name="Lundell T."/>
            <person name="Morin E."/>
            <person name="Murat C."/>
            <person name="Sun H."/>
            <person name="Tunlid A."/>
            <person name="Henrissat B."/>
            <person name="Grigoriev I.V."/>
            <person name="Hibbett D.S."/>
            <person name="Martin F."/>
            <person name="Nordberg H.P."/>
            <person name="Cantor M.N."/>
            <person name="Hua S.X."/>
        </authorList>
    </citation>
    <scope>NUCLEOTIDE SEQUENCE [LARGE SCALE GENOMIC DNA]</scope>
    <source>
        <strain evidence="2 3">F 1598</strain>
    </source>
</reference>
<dbReference type="HOGENOM" id="CLU_2197952_0_0_1"/>
<proteinExistence type="predicted"/>
<name>A0A0C3AKP2_PILCF</name>
<evidence type="ECO:0000256" key="1">
    <source>
        <dbReference type="SAM" id="SignalP"/>
    </source>
</evidence>
<dbReference type="Proteomes" id="UP000054166">
    <property type="component" value="Unassembled WGS sequence"/>
</dbReference>
<gene>
    <name evidence="2" type="ORF">PILCRDRAFT_828195</name>
</gene>
<keyword evidence="3" id="KW-1185">Reference proteome</keyword>
<sequence>MQFKLFSPVSFVAVAIAVTVAHTAETKWYSTRSCAGTDSLDYQNLGCDICVDPSLDWYAVEVTGINSNQRVTAHNEDKCTSASQVAQQYGDVCIVAGATAIRSFYIAC</sequence>
<accession>A0A0C3AKP2</accession>
<keyword evidence="1" id="KW-0732">Signal</keyword>
<feature type="chain" id="PRO_5002161049" evidence="1">
    <location>
        <begin position="18"/>
        <end position="108"/>
    </location>
</feature>